<evidence type="ECO:0000313" key="2">
    <source>
        <dbReference type="EMBL" id="VUF14469.1"/>
    </source>
</evidence>
<evidence type="ECO:0000313" key="3">
    <source>
        <dbReference type="Proteomes" id="UP000401717"/>
    </source>
</evidence>
<dbReference type="Proteomes" id="UP001055303">
    <property type="component" value="Unassembled WGS sequence"/>
</dbReference>
<evidence type="ECO:0000313" key="4">
    <source>
        <dbReference type="Proteomes" id="UP001055303"/>
    </source>
</evidence>
<reference evidence="2 3" key="1">
    <citation type="submission" date="2019-06" db="EMBL/GenBank/DDBJ databases">
        <authorList>
            <person name="Rodrigo-Torres L."/>
            <person name="Arahal R. D."/>
            <person name="Lucena T."/>
        </authorList>
    </citation>
    <scope>NUCLEOTIDE SEQUENCE [LARGE SCALE GENOMIC DNA]</scope>
    <source>
        <strain evidence="2 3">SW08-7</strain>
    </source>
</reference>
<dbReference type="EMBL" id="CABFVH010000034">
    <property type="protein sequence ID" value="VUF14469.1"/>
    <property type="molecule type" value="Genomic_DNA"/>
</dbReference>
<keyword evidence="4" id="KW-1185">Reference proteome</keyword>
<organism evidence="2 3">
    <name type="scientific">Methylobacterium dankookense</name>
    <dbReference type="NCBI Taxonomy" id="560405"/>
    <lineage>
        <taxon>Bacteria</taxon>
        <taxon>Pseudomonadati</taxon>
        <taxon>Pseudomonadota</taxon>
        <taxon>Alphaproteobacteria</taxon>
        <taxon>Hyphomicrobiales</taxon>
        <taxon>Methylobacteriaceae</taxon>
        <taxon>Methylobacterium</taxon>
    </lineage>
</organism>
<gene>
    <name evidence="1" type="ORF">IFDJLNFL_4684</name>
    <name evidence="2" type="ORF">MTDSW087_04194</name>
</gene>
<protein>
    <submittedName>
        <fullName evidence="2">Uncharacterized protein</fullName>
    </submittedName>
</protein>
<dbReference type="RefSeq" id="WP_156453582.1">
    <property type="nucleotide sequence ID" value="NZ_BPQI01000167.1"/>
</dbReference>
<proteinExistence type="predicted"/>
<dbReference type="Proteomes" id="UP000401717">
    <property type="component" value="Unassembled WGS sequence"/>
</dbReference>
<reference evidence="1" key="3">
    <citation type="submission" date="2021-08" db="EMBL/GenBank/DDBJ databases">
        <authorList>
            <person name="Tani A."/>
            <person name="Ola A."/>
            <person name="Ogura Y."/>
            <person name="Katsura K."/>
            <person name="Hayashi T."/>
        </authorList>
    </citation>
    <scope>NUCLEOTIDE SEQUENCE</scope>
    <source>
        <strain evidence="1">DSM 22415</strain>
    </source>
</reference>
<dbReference type="AlphaFoldDB" id="A0A564G1W0"/>
<reference evidence="1" key="2">
    <citation type="journal article" date="2021" name="Front. Microbiol.">
        <title>Comprehensive Comparative Genomics and Phenotyping of Methylobacterium Species.</title>
        <authorList>
            <person name="Alessa O."/>
            <person name="Ogura Y."/>
            <person name="Fujitani Y."/>
            <person name="Takami H."/>
            <person name="Hayashi T."/>
            <person name="Sahin N."/>
            <person name="Tani A."/>
        </authorList>
    </citation>
    <scope>NUCLEOTIDE SEQUENCE</scope>
    <source>
        <strain evidence="1">DSM 22415</strain>
    </source>
</reference>
<name>A0A564G1W0_9HYPH</name>
<evidence type="ECO:0000313" key="1">
    <source>
        <dbReference type="EMBL" id="GJD58761.1"/>
    </source>
</evidence>
<sequence length="55" mass="5912">MDDLDFGGLTDDDPVSAAFLDPDFDRWDGDIARALGRRAADIDGRGPSDGDDADR</sequence>
<dbReference type="EMBL" id="BPQI01000167">
    <property type="protein sequence ID" value="GJD58761.1"/>
    <property type="molecule type" value="Genomic_DNA"/>
</dbReference>
<accession>A0A564G1W0</accession>